<evidence type="ECO:0000256" key="5">
    <source>
        <dbReference type="ARBA" id="ARBA00022857"/>
    </source>
</evidence>
<keyword evidence="4" id="KW-0274">FAD</keyword>
<sequence length="597" mass="66421">MHRKYAVEREKRLRSDGIRQWRALDGIVASADTDPFTAVMPRETVHDHVEFLFIGGGFAGLTICARLKEAGFDDFRILEAGGDFGGVWYWNRFPGAMCDTAAMVYLPLLEETGHMPSAKYVHGPEILAHAQRIGRHYDLYPHALFSTHLESLTWDESASRWIVRTREGDKFTATTVAMGTGPLNRPHLPGIPGIETYQGEAFHTARWDFNVTGGDWDGGVMTRLADKRVGIIGTGATAVQCIPQLGRDSGELFVFQRTPSAVDVRGNHPIDPQWYAALEPGWQAKWLRNFVQLQATGLAEEDLVHDGWTDGAKRIVARMLASDKPPAELTHADFMAAYHDSDDEQMTRIRARVDEIVEDPQTAQQLKAWYRQYCKRPCFHDDYLPTYNRPNVHLVDTDGRGVERIDETGVWVDGVHYELDVIVYASGFEFNSEYTFKSGLEVYGRDGRTLTETWAEGMQTFQGMHIHGFPNLFIIGHAQGSALLSNITSNYTDQGFTIAAILGHLRASGARTVEASAAAQAAWVESVLTVPKGIVGGPDCTPGYYNNEGQHEGRRERLNSGRFPGGSLAFFDYVADWRTNGRFEGLEFDGAAVPPSG</sequence>
<evidence type="ECO:0000313" key="9">
    <source>
        <dbReference type="Proteomes" id="UP000463857"/>
    </source>
</evidence>
<dbReference type="Gene3D" id="3.50.50.60">
    <property type="entry name" value="FAD/NAD(P)-binding domain"/>
    <property type="match status" value="2"/>
</dbReference>
<evidence type="ECO:0000256" key="2">
    <source>
        <dbReference type="ARBA" id="ARBA00010139"/>
    </source>
</evidence>
<dbReference type="Pfam" id="PF13450">
    <property type="entry name" value="NAD_binding_8"/>
    <property type="match status" value="1"/>
</dbReference>
<keyword evidence="5" id="KW-0521">NADP</keyword>
<reference evidence="8 9" key="1">
    <citation type="journal article" date="2018" name="Int. J. Syst. Evol. Microbiol.">
        <title>Epidermidibacterium keratini gen. nov., sp. nov., a member of the family Sporichthyaceae, isolated from keratin epidermis.</title>
        <authorList>
            <person name="Lee D.G."/>
            <person name="Trujillo M.E."/>
            <person name="Kang S."/>
            <person name="Nam J.J."/>
            <person name="Kim Y.J."/>
        </authorList>
    </citation>
    <scope>NUCLEOTIDE SEQUENCE [LARGE SCALE GENOMIC DNA]</scope>
    <source>
        <strain evidence="8 9">EPI-7</strain>
    </source>
</reference>
<dbReference type="InterPro" id="IPR036188">
    <property type="entry name" value="FAD/NAD-bd_sf"/>
</dbReference>
<keyword evidence="9" id="KW-1185">Reference proteome</keyword>
<evidence type="ECO:0000256" key="7">
    <source>
        <dbReference type="ARBA" id="ARBA00023033"/>
    </source>
</evidence>
<dbReference type="Proteomes" id="UP000463857">
    <property type="component" value="Chromosome"/>
</dbReference>
<name>A0A7L4YTI7_9ACTN</name>
<evidence type="ECO:0000256" key="4">
    <source>
        <dbReference type="ARBA" id="ARBA00022827"/>
    </source>
</evidence>
<protein>
    <submittedName>
        <fullName evidence="8">NAD(P)-binding protein</fullName>
    </submittedName>
</protein>
<dbReference type="AlphaFoldDB" id="A0A7L4YTI7"/>
<dbReference type="InterPro" id="IPR050775">
    <property type="entry name" value="FAD-binding_Monooxygenases"/>
</dbReference>
<dbReference type="PANTHER" id="PTHR43098">
    <property type="entry name" value="L-ORNITHINE N(5)-MONOOXYGENASE-RELATED"/>
    <property type="match status" value="1"/>
</dbReference>
<proteinExistence type="inferred from homology"/>
<dbReference type="GO" id="GO:0016709">
    <property type="term" value="F:oxidoreductase activity, acting on paired donors, with incorporation or reduction of molecular oxygen, NAD(P)H as one donor, and incorporation of one atom of oxygen"/>
    <property type="evidence" value="ECO:0007669"/>
    <property type="project" value="UniProtKB-ARBA"/>
</dbReference>
<dbReference type="KEGG" id="eke:EK0264_10425"/>
<evidence type="ECO:0000256" key="3">
    <source>
        <dbReference type="ARBA" id="ARBA00022630"/>
    </source>
</evidence>
<dbReference type="PANTHER" id="PTHR43098:SF4">
    <property type="entry name" value="BLR3857 PROTEIN"/>
    <property type="match status" value="1"/>
</dbReference>
<evidence type="ECO:0000256" key="6">
    <source>
        <dbReference type="ARBA" id="ARBA00023002"/>
    </source>
</evidence>
<keyword evidence="7" id="KW-0503">Monooxygenase</keyword>
<accession>A0A7L4YTI7</accession>
<evidence type="ECO:0000256" key="1">
    <source>
        <dbReference type="ARBA" id="ARBA00001974"/>
    </source>
</evidence>
<comment type="similarity">
    <text evidence="2">Belongs to the FAD-binding monooxygenase family.</text>
</comment>
<organism evidence="8 9">
    <name type="scientific">Epidermidibacterium keratini</name>
    <dbReference type="NCBI Taxonomy" id="1891644"/>
    <lineage>
        <taxon>Bacteria</taxon>
        <taxon>Bacillati</taxon>
        <taxon>Actinomycetota</taxon>
        <taxon>Actinomycetes</taxon>
        <taxon>Sporichthyales</taxon>
        <taxon>Sporichthyaceae</taxon>
        <taxon>Epidermidibacterium</taxon>
    </lineage>
</organism>
<dbReference type="OrthoDB" id="5168853at2"/>
<dbReference type="EMBL" id="CP047156">
    <property type="protein sequence ID" value="QHC02388.1"/>
    <property type="molecule type" value="Genomic_DNA"/>
</dbReference>
<comment type="cofactor">
    <cofactor evidence="1">
        <name>FAD</name>
        <dbReference type="ChEBI" id="CHEBI:57692"/>
    </cofactor>
</comment>
<dbReference type="InParanoid" id="A0A7L4YTI7"/>
<gene>
    <name evidence="8" type="ORF">EK0264_10425</name>
</gene>
<keyword evidence="6" id="KW-0560">Oxidoreductase</keyword>
<dbReference type="SUPFAM" id="SSF51905">
    <property type="entry name" value="FAD/NAD(P)-binding domain"/>
    <property type="match status" value="1"/>
</dbReference>
<keyword evidence="3" id="KW-0285">Flavoprotein</keyword>
<evidence type="ECO:0000313" key="8">
    <source>
        <dbReference type="EMBL" id="QHC02388.1"/>
    </source>
</evidence>